<dbReference type="PANTHER" id="PTHR39430:SF1">
    <property type="entry name" value="PROTEASE"/>
    <property type="match status" value="1"/>
</dbReference>
<dbReference type="InterPro" id="IPR003675">
    <property type="entry name" value="Rce1/LyrA-like_dom"/>
</dbReference>
<feature type="transmembrane region" description="Helical" evidence="1">
    <location>
        <begin position="9"/>
        <end position="26"/>
    </location>
</feature>
<accession>A0A6V8SK55</accession>
<reference evidence="3 4" key="1">
    <citation type="submission" date="2020-07" db="EMBL/GenBank/DDBJ databases">
        <title>A new beta-1,3-glucan-decomposing anaerobic bacterium isolated from anoxic soil subjected to biological soil disinfestation.</title>
        <authorList>
            <person name="Ueki A."/>
            <person name="Tonouchi A."/>
        </authorList>
    </citation>
    <scope>NUCLEOTIDE SEQUENCE [LARGE SCALE GENOMIC DNA]</scope>
    <source>
        <strain evidence="3 4">TW1</strain>
    </source>
</reference>
<feature type="transmembrane region" description="Helical" evidence="1">
    <location>
        <begin position="38"/>
        <end position="57"/>
    </location>
</feature>
<name>A0A6V8SK55_9CLOT</name>
<keyword evidence="4" id="KW-1185">Reference proteome</keyword>
<dbReference type="Proteomes" id="UP000580568">
    <property type="component" value="Unassembled WGS sequence"/>
</dbReference>
<protein>
    <recommendedName>
        <fullName evidence="2">CAAX prenyl protease 2/Lysostaphin resistance protein A-like domain-containing protein</fullName>
    </recommendedName>
</protein>
<evidence type="ECO:0000256" key="1">
    <source>
        <dbReference type="SAM" id="Phobius"/>
    </source>
</evidence>
<feature type="transmembrane region" description="Helical" evidence="1">
    <location>
        <begin position="139"/>
        <end position="161"/>
    </location>
</feature>
<evidence type="ECO:0000259" key="2">
    <source>
        <dbReference type="Pfam" id="PF02517"/>
    </source>
</evidence>
<sequence length="252" mass="28245">MKKLYERKAVLHSLVWLAIYLVLNTITDNIAGALNIDFNVVTAIPNLVLATICFYYLKSTGIAKDIGLLTKPTEKNSVMLYYIPLLLLPFLSLIYGVNTSLSAINIVLMLAMYISVGFMEEIIFRGLMFKALVKKWNRYVVVAFISCTFAIGHIVSMVAISQSTTDTILQIINAFVVGFMFMVVILASGNLTICIITHILYNFIANISMVNSTHVEIIVVTTVITILYFVYLLLCGKNSKAYFRNNTSMKNF</sequence>
<feature type="transmembrane region" description="Helical" evidence="1">
    <location>
        <begin position="217"/>
        <end position="234"/>
    </location>
</feature>
<dbReference type="EMBL" id="BLZR01000001">
    <property type="protein sequence ID" value="GFP75538.1"/>
    <property type="molecule type" value="Genomic_DNA"/>
</dbReference>
<keyword evidence="1" id="KW-0812">Transmembrane</keyword>
<dbReference type="GO" id="GO:0004175">
    <property type="term" value="F:endopeptidase activity"/>
    <property type="evidence" value="ECO:0007669"/>
    <property type="project" value="UniProtKB-ARBA"/>
</dbReference>
<proteinExistence type="predicted"/>
<feature type="transmembrane region" description="Helical" evidence="1">
    <location>
        <begin position="78"/>
        <end position="97"/>
    </location>
</feature>
<gene>
    <name evidence="3" type="ORF">bsdtw1_01622</name>
</gene>
<feature type="transmembrane region" description="Helical" evidence="1">
    <location>
        <begin position="167"/>
        <end position="186"/>
    </location>
</feature>
<evidence type="ECO:0000313" key="4">
    <source>
        <dbReference type="Proteomes" id="UP000580568"/>
    </source>
</evidence>
<keyword evidence="1" id="KW-0472">Membrane</keyword>
<dbReference type="RefSeq" id="WP_183277035.1">
    <property type="nucleotide sequence ID" value="NZ_BLZR01000001.1"/>
</dbReference>
<keyword evidence="1" id="KW-1133">Transmembrane helix</keyword>
<feature type="domain" description="CAAX prenyl protease 2/Lysostaphin resistance protein A-like" evidence="2">
    <location>
        <begin position="105"/>
        <end position="204"/>
    </location>
</feature>
<evidence type="ECO:0000313" key="3">
    <source>
        <dbReference type="EMBL" id="GFP75538.1"/>
    </source>
</evidence>
<comment type="caution">
    <text evidence="3">The sequence shown here is derived from an EMBL/GenBank/DDBJ whole genome shotgun (WGS) entry which is preliminary data.</text>
</comment>
<organism evidence="3 4">
    <name type="scientific">Clostridium fungisolvens</name>
    <dbReference type="NCBI Taxonomy" id="1604897"/>
    <lineage>
        <taxon>Bacteria</taxon>
        <taxon>Bacillati</taxon>
        <taxon>Bacillota</taxon>
        <taxon>Clostridia</taxon>
        <taxon>Eubacteriales</taxon>
        <taxon>Clostridiaceae</taxon>
        <taxon>Clostridium</taxon>
    </lineage>
</organism>
<dbReference type="PANTHER" id="PTHR39430">
    <property type="entry name" value="MEMBRANE-ASSOCIATED PROTEASE-RELATED"/>
    <property type="match status" value="1"/>
</dbReference>
<dbReference type="Pfam" id="PF02517">
    <property type="entry name" value="Rce1-like"/>
    <property type="match status" value="1"/>
</dbReference>
<dbReference type="AlphaFoldDB" id="A0A6V8SK55"/>
<dbReference type="GO" id="GO:0080120">
    <property type="term" value="P:CAAX-box protein maturation"/>
    <property type="evidence" value="ECO:0007669"/>
    <property type="project" value="UniProtKB-ARBA"/>
</dbReference>
<feature type="transmembrane region" description="Helical" evidence="1">
    <location>
        <begin position="103"/>
        <end position="127"/>
    </location>
</feature>